<dbReference type="SUPFAM" id="SSF46785">
    <property type="entry name" value="Winged helix' DNA-binding domain"/>
    <property type="match status" value="1"/>
</dbReference>
<dbReference type="Pfam" id="PF00027">
    <property type="entry name" value="cNMP_binding"/>
    <property type="match status" value="1"/>
</dbReference>
<evidence type="ECO:0000313" key="4">
    <source>
        <dbReference type="Proteomes" id="UP000019253"/>
    </source>
</evidence>
<dbReference type="InterPro" id="IPR014710">
    <property type="entry name" value="RmlC-like_jellyroll"/>
</dbReference>
<dbReference type="STRING" id="1265819.PGRAN_12379"/>
<proteinExistence type="predicted"/>
<dbReference type="InterPro" id="IPR036390">
    <property type="entry name" value="WH_DNA-bd_sf"/>
</dbReference>
<protein>
    <submittedName>
        <fullName evidence="3">Putative cyclic nucleotide-binding proteins (Crp-like)</fullName>
    </submittedName>
</protein>
<dbReference type="InterPro" id="IPR018490">
    <property type="entry name" value="cNMP-bd_dom_sf"/>
</dbReference>
<evidence type="ECO:0000256" key="1">
    <source>
        <dbReference type="ARBA" id="ARBA00023159"/>
    </source>
</evidence>
<dbReference type="CDD" id="cd00038">
    <property type="entry name" value="CAP_ED"/>
    <property type="match status" value="1"/>
</dbReference>
<dbReference type="Gene3D" id="2.60.120.10">
    <property type="entry name" value="Jelly Rolls"/>
    <property type="match status" value="1"/>
</dbReference>
<accession>W7BCX8</accession>
<name>W7BCX8_9LIST</name>
<gene>
    <name evidence="3" type="ORF">PGRAN_12379</name>
</gene>
<comment type="caution">
    <text evidence="3">The sequence shown here is derived from an EMBL/GenBank/DDBJ whole genome shotgun (WGS) entry which is preliminary data.</text>
</comment>
<dbReference type="EMBL" id="AODD01000020">
    <property type="protein sequence ID" value="EUJ22640.1"/>
    <property type="molecule type" value="Genomic_DNA"/>
</dbReference>
<evidence type="ECO:0000259" key="2">
    <source>
        <dbReference type="Pfam" id="PF00027"/>
    </source>
</evidence>
<dbReference type="PATRIC" id="fig|1265819.5.peg.2474"/>
<dbReference type="RefSeq" id="WP_036067249.1">
    <property type="nucleotide sequence ID" value="NZ_AODD01000020.1"/>
</dbReference>
<dbReference type="InterPro" id="IPR000595">
    <property type="entry name" value="cNMP-bd_dom"/>
</dbReference>
<keyword evidence="4" id="KW-1185">Reference proteome</keyword>
<dbReference type="SUPFAM" id="SSF51206">
    <property type="entry name" value="cAMP-binding domain-like"/>
    <property type="match status" value="1"/>
</dbReference>
<feature type="domain" description="Cyclic nucleotide-binding" evidence="2">
    <location>
        <begin position="41"/>
        <end position="117"/>
    </location>
</feature>
<dbReference type="OrthoDB" id="2360798at2"/>
<evidence type="ECO:0000313" key="3">
    <source>
        <dbReference type="EMBL" id="EUJ22640.1"/>
    </source>
</evidence>
<sequence length="225" mass="26353">MSTLFIELYNRDTIEDKFGSKYLLDLLKDDPTYRVPYTKTVLPKDTMLCSEFTPNDNIYFLESGVVAYEYKEQIISFSSQGDIIGMDDIFSLRQNKDSVRTISSATVYIFPKQDVMENLLRMQEGWLFLYLNNHNHNILIAHKYILMRQVGKLRLKKILRDFADKYGYKDGKNTKIPGYFTRKDLANYANLSTNSMSQICKHLEEEGFCSIKAKQFILLDYTMNE</sequence>
<reference evidence="3 4" key="1">
    <citation type="journal article" date="2014" name="Int. J. Syst. Evol. Microbiol.">
        <title>Listeria floridensis sp. nov., Listeria aquatica sp. nov., Listeria cornellensis sp. nov., Listeria riparia sp. nov. and Listeria grandensis sp. nov., from agricultural and natural environments.</title>
        <authorList>
            <person name="den Bakker H.C."/>
            <person name="Warchocki S."/>
            <person name="Wright E.M."/>
            <person name="Allred A.F."/>
            <person name="Ahlstrom C."/>
            <person name="Manuel C.S."/>
            <person name="Stasiewicz M.J."/>
            <person name="Burrell A."/>
            <person name="Roof S."/>
            <person name="Strawn L."/>
            <person name="Fortes E.D."/>
            <person name="Nightingale K.K."/>
            <person name="Kephart D."/>
            <person name="Wiedmann M."/>
        </authorList>
    </citation>
    <scope>NUCLEOTIDE SEQUENCE [LARGE SCALE GENOMIC DNA]</scope>
    <source>
        <strain evidence="4">FSL F6-971</strain>
    </source>
</reference>
<dbReference type="AlphaFoldDB" id="W7BCX8"/>
<organism evidence="3 4">
    <name type="scientific">Listeria grandensis FSL F6-0971</name>
    <dbReference type="NCBI Taxonomy" id="1265819"/>
    <lineage>
        <taxon>Bacteria</taxon>
        <taxon>Bacillati</taxon>
        <taxon>Bacillota</taxon>
        <taxon>Bacilli</taxon>
        <taxon>Bacillales</taxon>
        <taxon>Listeriaceae</taxon>
        <taxon>Listeria</taxon>
    </lineage>
</organism>
<keyword evidence="1" id="KW-0010">Activator</keyword>
<dbReference type="Proteomes" id="UP000019253">
    <property type="component" value="Unassembled WGS sequence"/>
</dbReference>